<dbReference type="OrthoDB" id="9810086at2"/>
<evidence type="ECO:0000256" key="1">
    <source>
        <dbReference type="ARBA" id="ARBA00004651"/>
    </source>
</evidence>
<comment type="subcellular location">
    <subcellularLocation>
        <location evidence="1 7">Cell membrane</location>
        <topology evidence="1 7">Multi-pass membrane protein</topology>
    </subcellularLocation>
</comment>
<dbReference type="RefSeq" id="WP_131015592.1">
    <property type="nucleotide sequence ID" value="NZ_SIRE01000016.1"/>
</dbReference>
<dbReference type="PANTHER" id="PTHR43744:SF9">
    <property type="entry name" value="POLYGALACTURONAN_RHAMNOGALACTURONAN TRANSPORT SYSTEM PERMEASE PROTEIN YTCP"/>
    <property type="match status" value="1"/>
</dbReference>
<dbReference type="SUPFAM" id="SSF161098">
    <property type="entry name" value="MetI-like"/>
    <property type="match status" value="1"/>
</dbReference>
<keyword evidence="5 7" id="KW-1133">Transmembrane helix</keyword>
<feature type="transmembrane region" description="Helical" evidence="7">
    <location>
        <begin position="110"/>
        <end position="130"/>
    </location>
</feature>
<dbReference type="Proteomes" id="UP000293142">
    <property type="component" value="Unassembled WGS sequence"/>
</dbReference>
<keyword evidence="6 7" id="KW-0472">Membrane</keyword>
<dbReference type="PANTHER" id="PTHR43744">
    <property type="entry name" value="ABC TRANSPORTER PERMEASE PROTEIN MG189-RELATED-RELATED"/>
    <property type="match status" value="1"/>
</dbReference>
<dbReference type="GO" id="GO:0005886">
    <property type="term" value="C:plasma membrane"/>
    <property type="evidence" value="ECO:0007669"/>
    <property type="project" value="UniProtKB-SubCell"/>
</dbReference>
<keyword evidence="3" id="KW-1003">Cell membrane</keyword>
<comment type="similarity">
    <text evidence="7">Belongs to the binding-protein-dependent transport system permease family.</text>
</comment>
<evidence type="ECO:0000256" key="7">
    <source>
        <dbReference type="RuleBase" id="RU363032"/>
    </source>
</evidence>
<protein>
    <submittedName>
        <fullName evidence="9">Carbohydrate ABC transporter permease</fullName>
    </submittedName>
</protein>
<dbReference type="Gene3D" id="1.10.3720.10">
    <property type="entry name" value="MetI-like"/>
    <property type="match status" value="1"/>
</dbReference>
<sequence>MSGKSSLPDRLFLVANSLFFIAVGLVCLIPWIHLIAKSVSDESAVIAGKVFLWPVEIHWDSYEFVLFKSGFVNALSISLFVTVVGTSLSLVFTTLTAYPLSKPRLKGRNLFIMIYVFAMLFYGGIVPNYMLVKGLGLMNTVWSMMIPYLIIPFNVFIMKTFFEQIPEQLEESAKIDGASNLTILFRLILPISLPSLATIGLFYAVAFWNDYLHPLFYINKTNLKPLQLFLYEMIKGIENLRLEGDPERAMNITTATIESATIVLSALPIMILYPFLQKYFVKGLTIGSVKG</sequence>
<evidence type="ECO:0000256" key="2">
    <source>
        <dbReference type="ARBA" id="ARBA00022448"/>
    </source>
</evidence>
<feature type="transmembrane region" description="Helical" evidence="7">
    <location>
        <begin position="71"/>
        <end position="98"/>
    </location>
</feature>
<organism evidence="9 10">
    <name type="scientific">Paenibacillus thalictri</name>
    <dbReference type="NCBI Taxonomy" id="2527873"/>
    <lineage>
        <taxon>Bacteria</taxon>
        <taxon>Bacillati</taxon>
        <taxon>Bacillota</taxon>
        <taxon>Bacilli</taxon>
        <taxon>Bacillales</taxon>
        <taxon>Paenibacillaceae</taxon>
        <taxon>Paenibacillus</taxon>
    </lineage>
</organism>
<dbReference type="EMBL" id="SIRE01000016">
    <property type="protein sequence ID" value="TBL75681.1"/>
    <property type="molecule type" value="Genomic_DNA"/>
</dbReference>
<evidence type="ECO:0000256" key="3">
    <source>
        <dbReference type="ARBA" id="ARBA00022475"/>
    </source>
</evidence>
<comment type="caution">
    <text evidence="9">The sequence shown here is derived from an EMBL/GenBank/DDBJ whole genome shotgun (WGS) entry which is preliminary data.</text>
</comment>
<gene>
    <name evidence="9" type="ORF">EYB31_22055</name>
</gene>
<name>A0A4Q9DL43_9BACL</name>
<feature type="transmembrane region" description="Helical" evidence="7">
    <location>
        <begin position="12"/>
        <end position="32"/>
    </location>
</feature>
<feature type="domain" description="ABC transmembrane type-1" evidence="8">
    <location>
        <begin position="75"/>
        <end position="273"/>
    </location>
</feature>
<dbReference type="GO" id="GO:0055085">
    <property type="term" value="P:transmembrane transport"/>
    <property type="evidence" value="ECO:0007669"/>
    <property type="project" value="InterPro"/>
</dbReference>
<keyword evidence="2 7" id="KW-0813">Transport</keyword>
<evidence type="ECO:0000259" key="8">
    <source>
        <dbReference type="PROSITE" id="PS50928"/>
    </source>
</evidence>
<dbReference type="AlphaFoldDB" id="A0A4Q9DL43"/>
<evidence type="ECO:0000256" key="5">
    <source>
        <dbReference type="ARBA" id="ARBA00022989"/>
    </source>
</evidence>
<feature type="transmembrane region" description="Helical" evidence="7">
    <location>
        <begin position="142"/>
        <end position="162"/>
    </location>
</feature>
<feature type="transmembrane region" description="Helical" evidence="7">
    <location>
        <begin position="183"/>
        <end position="208"/>
    </location>
</feature>
<evidence type="ECO:0000256" key="6">
    <source>
        <dbReference type="ARBA" id="ARBA00023136"/>
    </source>
</evidence>
<keyword evidence="4 7" id="KW-0812">Transmembrane</keyword>
<evidence type="ECO:0000313" key="10">
    <source>
        <dbReference type="Proteomes" id="UP000293142"/>
    </source>
</evidence>
<evidence type="ECO:0000313" key="9">
    <source>
        <dbReference type="EMBL" id="TBL75681.1"/>
    </source>
</evidence>
<keyword evidence="10" id="KW-1185">Reference proteome</keyword>
<reference evidence="9 10" key="1">
    <citation type="submission" date="2019-02" db="EMBL/GenBank/DDBJ databases">
        <title>Paenibacillus sp. nov., isolated from surface-sterilized tissue of Thalictrum simplex L.</title>
        <authorList>
            <person name="Tuo L."/>
        </authorList>
    </citation>
    <scope>NUCLEOTIDE SEQUENCE [LARGE SCALE GENOMIC DNA]</scope>
    <source>
        <strain evidence="9 10">N2SHLJ1</strain>
    </source>
</reference>
<accession>A0A4Q9DL43</accession>
<dbReference type="InterPro" id="IPR035906">
    <property type="entry name" value="MetI-like_sf"/>
</dbReference>
<dbReference type="PROSITE" id="PS50928">
    <property type="entry name" value="ABC_TM1"/>
    <property type="match status" value="1"/>
</dbReference>
<dbReference type="Pfam" id="PF00528">
    <property type="entry name" value="BPD_transp_1"/>
    <property type="match status" value="1"/>
</dbReference>
<dbReference type="InterPro" id="IPR000515">
    <property type="entry name" value="MetI-like"/>
</dbReference>
<evidence type="ECO:0000256" key="4">
    <source>
        <dbReference type="ARBA" id="ARBA00022692"/>
    </source>
</evidence>
<proteinExistence type="inferred from homology"/>
<feature type="transmembrane region" description="Helical" evidence="7">
    <location>
        <begin position="252"/>
        <end position="276"/>
    </location>
</feature>
<dbReference type="CDD" id="cd06261">
    <property type="entry name" value="TM_PBP2"/>
    <property type="match status" value="1"/>
</dbReference>